<dbReference type="Proteomes" id="UP000270296">
    <property type="component" value="Unassembled WGS sequence"/>
</dbReference>
<gene>
    <name evidence="1" type="ORF">SBAD_LOCUS1395</name>
</gene>
<evidence type="ECO:0000313" key="3">
    <source>
        <dbReference type="WBParaSite" id="SBAD_0000145401-mRNA-1"/>
    </source>
</evidence>
<evidence type="ECO:0000313" key="2">
    <source>
        <dbReference type="Proteomes" id="UP000270296"/>
    </source>
</evidence>
<dbReference type="AlphaFoldDB" id="A0A183ICQ1"/>
<sequence>MRYNLYSSAVHHRVVASQDLVCRSTSASSVGPLWLWPSPLWIKIPSDTCDASDADESGSTPPRPDCHIIVVSDVRARVLQRPSMIAHGDR</sequence>
<dbReference type="WBParaSite" id="SBAD_0000145401-mRNA-1">
    <property type="protein sequence ID" value="SBAD_0000145401-mRNA-1"/>
    <property type="gene ID" value="SBAD_0000145401"/>
</dbReference>
<proteinExistence type="predicted"/>
<reference evidence="1 2" key="2">
    <citation type="submission" date="2018-11" db="EMBL/GenBank/DDBJ databases">
        <authorList>
            <consortium name="Pathogen Informatics"/>
        </authorList>
    </citation>
    <scope>NUCLEOTIDE SEQUENCE [LARGE SCALE GENOMIC DNA]</scope>
</reference>
<evidence type="ECO:0000313" key="1">
    <source>
        <dbReference type="EMBL" id="VDO94218.1"/>
    </source>
</evidence>
<protein>
    <submittedName>
        <fullName evidence="1 3">Uncharacterized protein</fullName>
    </submittedName>
</protein>
<accession>A0A183ICQ1</accession>
<keyword evidence="2" id="KW-1185">Reference proteome</keyword>
<name>A0A183ICQ1_9BILA</name>
<dbReference type="EMBL" id="UZAM01006813">
    <property type="protein sequence ID" value="VDO94218.1"/>
    <property type="molecule type" value="Genomic_DNA"/>
</dbReference>
<reference evidence="3" key="1">
    <citation type="submission" date="2016-06" db="UniProtKB">
        <authorList>
            <consortium name="WormBaseParasite"/>
        </authorList>
    </citation>
    <scope>IDENTIFICATION</scope>
</reference>
<organism evidence="3">
    <name type="scientific">Soboliphyme baturini</name>
    <dbReference type="NCBI Taxonomy" id="241478"/>
    <lineage>
        <taxon>Eukaryota</taxon>
        <taxon>Metazoa</taxon>
        <taxon>Ecdysozoa</taxon>
        <taxon>Nematoda</taxon>
        <taxon>Enoplea</taxon>
        <taxon>Dorylaimia</taxon>
        <taxon>Dioctophymatida</taxon>
        <taxon>Dioctophymatoidea</taxon>
        <taxon>Soboliphymatidae</taxon>
        <taxon>Soboliphyme</taxon>
    </lineage>
</organism>